<comment type="catalytic activity">
    <reaction evidence="6">
        <text>L-tryptophan + O2 = indole-3-acetamide + CO2 + H2O</text>
        <dbReference type="Rhea" id="RHEA:16165"/>
        <dbReference type="ChEBI" id="CHEBI:15377"/>
        <dbReference type="ChEBI" id="CHEBI:15379"/>
        <dbReference type="ChEBI" id="CHEBI:16031"/>
        <dbReference type="ChEBI" id="CHEBI:16526"/>
        <dbReference type="ChEBI" id="CHEBI:57912"/>
        <dbReference type="EC" id="1.13.12.3"/>
    </reaction>
</comment>
<dbReference type="RefSeq" id="WP_058280798.1">
    <property type="nucleotide sequence ID" value="NZ_CYUD01000003.1"/>
</dbReference>
<evidence type="ECO:0000259" key="7">
    <source>
        <dbReference type="Pfam" id="PF01593"/>
    </source>
</evidence>
<dbReference type="AlphaFoldDB" id="A0A0P1I574"/>
<evidence type="ECO:0000313" key="9">
    <source>
        <dbReference type="Proteomes" id="UP000051260"/>
    </source>
</evidence>
<evidence type="ECO:0000256" key="5">
    <source>
        <dbReference type="ARBA" id="ARBA00023070"/>
    </source>
</evidence>
<reference evidence="9" key="1">
    <citation type="submission" date="2015-09" db="EMBL/GenBank/DDBJ databases">
        <authorList>
            <person name="Rodrigo-Torres L."/>
            <person name="Arahal D.R."/>
        </authorList>
    </citation>
    <scope>NUCLEOTIDE SEQUENCE [LARGE SCALE GENOMIC DNA]</scope>
    <source>
        <strain evidence="9">CECT 5091</strain>
    </source>
</reference>
<name>A0A0P1I574_9RHOB</name>
<dbReference type="InterPro" id="IPR050281">
    <property type="entry name" value="Flavin_monoamine_oxidase"/>
</dbReference>
<evidence type="ECO:0000256" key="2">
    <source>
        <dbReference type="ARBA" id="ARBA00005833"/>
    </source>
</evidence>
<evidence type="ECO:0000256" key="1">
    <source>
        <dbReference type="ARBA" id="ARBA00004814"/>
    </source>
</evidence>
<evidence type="ECO:0000313" key="8">
    <source>
        <dbReference type="EMBL" id="CUJ90724.1"/>
    </source>
</evidence>
<dbReference type="STRING" id="1715692.RUE5091_01019"/>
<dbReference type="SUPFAM" id="SSF54373">
    <property type="entry name" value="FAD-linked reductases, C-terminal domain"/>
    <property type="match status" value="1"/>
</dbReference>
<dbReference type="Gene3D" id="3.50.50.60">
    <property type="entry name" value="FAD/NAD(P)-binding domain"/>
    <property type="match status" value="1"/>
</dbReference>
<gene>
    <name evidence="8" type="primary">puo</name>
    <name evidence="8" type="ORF">RUE5091_01019</name>
</gene>
<keyword evidence="5" id="KW-0073">Auxin biosynthesis</keyword>
<dbReference type="GO" id="GO:0009851">
    <property type="term" value="P:auxin biosynthetic process"/>
    <property type="evidence" value="ECO:0007669"/>
    <property type="project" value="UniProtKB-KW"/>
</dbReference>
<proteinExistence type="inferred from homology"/>
<evidence type="ECO:0000256" key="3">
    <source>
        <dbReference type="ARBA" id="ARBA00012535"/>
    </source>
</evidence>
<dbReference type="PANTHER" id="PTHR10742">
    <property type="entry name" value="FLAVIN MONOAMINE OXIDASE"/>
    <property type="match status" value="1"/>
</dbReference>
<feature type="domain" description="Amine oxidase" evidence="7">
    <location>
        <begin position="170"/>
        <end position="417"/>
    </location>
</feature>
<dbReference type="EMBL" id="CYUD01000003">
    <property type="protein sequence ID" value="CUJ90724.1"/>
    <property type="molecule type" value="Genomic_DNA"/>
</dbReference>
<keyword evidence="8" id="KW-0560">Oxidoreductase</keyword>
<dbReference type="PRINTS" id="PR00411">
    <property type="entry name" value="PNDRDTASEI"/>
</dbReference>
<dbReference type="InterPro" id="IPR036188">
    <property type="entry name" value="FAD/NAD-bd_sf"/>
</dbReference>
<dbReference type="SUPFAM" id="SSF51905">
    <property type="entry name" value="FAD/NAD(P)-binding domain"/>
    <property type="match status" value="1"/>
</dbReference>
<feature type="domain" description="Amine oxidase" evidence="7">
    <location>
        <begin position="16"/>
        <end position="83"/>
    </location>
</feature>
<evidence type="ECO:0000256" key="6">
    <source>
        <dbReference type="ARBA" id="ARBA00047321"/>
    </source>
</evidence>
<comment type="pathway">
    <text evidence="1">Plant hormone metabolism; auxin biosynthesis.</text>
</comment>
<comment type="similarity">
    <text evidence="2">Belongs to the tryptophan 2-monooxygenase family.</text>
</comment>
<dbReference type="GO" id="GO:0050361">
    <property type="term" value="F:tryptophan 2-monooxygenase activity"/>
    <property type="evidence" value="ECO:0007669"/>
    <property type="project" value="UniProtKB-EC"/>
</dbReference>
<organism evidence="8 9">
    <name type="scientific">Ruegeria denitrificans</name>
    <dbReference type="NCBI Taxonomy" id="1715692"/>
    <lineage>
        <taxon>Bacteria</taxon>
        <taxon>Pseudomonadati</taxon>
        <taxon>Pseudomonadota</taxon>
        <taxon>Alphaproteobacteria</taxon>
        <taxon>Rhodobacterales</taxon>
        <taxon>Roseobacteraceae</taxon>
        <taxon>Ruegeria</taxon>
    </lineage>
</organism>
<accession>A0A0P1I574</accession>
<evidence type="ECO:0000256" key="4">
    <source>
        <dbReference type="ARBA" id="ARBA00017871"/>
    </source>
</evidence>
<dbReference type="PANTHER" id="PTHR10742:SF410">
    <property type="entry name" value="LYSINE-SPECIFIC HISTONE DEMETHYLASE 2"/>
    <property type="match status" value="1"/>
</dbReference>
<protein>
    <recommendedName>
        <fullName evidence="4">Tryptophan 2-monooxygenase</fullName>
        <ecNumber evidence="3">1.13.12.3</ecNumber>
    </recommendedName>
</protein>
<dbReference type="Proteomes" id="UP000051260">
    <property type="component" value="Unassembled WGS sequence"/>
</dbReference>
<dbReference type="InterPro" id="IPR002937">
    <property type="entry name" value="Amino_oxidase"/>
</dbReference>
<dbReference type="EC" id="1.13.12.3" evidence="3"/>
<keyword evidence="9" id="KW-1185">Reference proteome</keyword>
<dbReference type="Pfam" id="PF01593">
    <property type="entry name" value="Amino_oxidase"/>
    <property type="match status" value="2"/>
</dbReference>
<sequence>MKAHDFDVVVVGAGAAGIAATRALKSAGLSVVCVEASNRVGGRTHTDTEIFGVPFDMGAHWMHTEHVNALKAPGLALGLDLYAAPDNATTYGLENDAALWDEVDEIHIAINEAARIDAEIESSTGIPTDRSLADIWENKGTWSFTAAMTFALSTARDLPDTSLRDISAWEGGDDWFCREGFGHLISCTAQGLPIKLDTPVTEIKSLTDGVHITTAKGKIKARTVVVTASVGVLAEDIVRFDPPLGPDRRAALELVTMGDYNHAGLLFQPNALPVQSDAWLTYHLEPDASGVARGGGFLCNISNTGLTSFESSGSFSKDLQKAGPESAIEHGLETLVGFFGTAIRKDFIKGYATAWRNEPYVRGSYAGARPGGHNQRAVLRQPHAEWVHFAGEATHPNQQCSVSGAHLEGLRAAEDVLAQLR</sequence>